<evidence type="ECO:0000256" key="1">
    <source>
        <dbReference type="ARBA" id="ARBA00005298"/>
    </source>
</evidence>
<keyword evidence="5" id="KW-1185">Reference proteome</keyword>
<dbReference type="Gene3D" id="2.60.40.640">
    <property type="match status" value="2"/>
</dbReference>
<dbReference type="EMBL" id="JAVFWL010000003">
    <property type="protein sequence ID" value="KAK6746064.1"/>
    <property type="molecule type" value="Genomic_DNA"/>
</dbReference>
<dbReference type="InterPro" id="IPR014752">
    <property type="entry name" value="Arrestin-like_C"/>
</dbReference>
<feature type="region of interest" description="Disordered" evidence="2">
    <location>
        <begin position="229"/>
        <end position="249"/>
    </location>
</feature>
<evidence type="ECO:0000313" key="5">
    <source>
        <dbReference type="Proteomes" id="UP001303046"/>
    </source>
</evidence>
<proteinExistence type="inferred from homology"/>
<dbReference type="SMART" id="SM01017">
    <property type="entry name" value="Arrestin_C"/>
    <property type="match status" value="1"/>
</dbReference>
<dbReference type="Pfam" id="PF02752">
    <property type="entry name" value="Arrestin_C"/>
    <property type="match status" value="1"/>
</dbReference>
<feature type="compositionally biased region" description="Basic and acidic residues" evidence="2">
    <location>
        <begin position="235"/>
        <end position="245"/>
    </location>
</feature>
<evidence type="ECO:0000313" key="4">
    <source>
        <dbReference type="EMBL" id="KAK6746064.1"/>
    </source>
</evidence>
<dbReference type="Proteomes" id="UP001303046">
    <property type="component" value="Unassembled WGS sequence"/>
</dbReference>
<accession>A0ABR1D6F8</accession>
<protein>
    <recommendedName>
        <fullName evidence="3">Arrestin C-terminal-like domain-containing protein</fullName>
    </recommendedName>
</protein>
<dbReference type="PANTHER" id="PTHR11188:SF175">
    <property type="entry name" value="ARRESTIN C-TERMINAL-LIKE DOMAIN-CONTAINING PROTEIN"/>
    <property type="match status" value="1"/>
</dbReference>
<feature type="domain" description="Arrestin C-terminal-like" evidence="3">
    <location>
        <begin position="175"/>
        <end position="317"/>
    </location>
</feature>
<dbReference type="PANTHER" id="PTHR11188">
    <property type="entry name" value="ARRESTIN DOMAIN CONTAINING PROTEIN"/>
    <property type="match status" value="1"/>
</dbReference>
<dbReference type="InterPro" id="IPR050357">
    <property type="entry name" value="Arrestin_domain-protein"/>
</dbReference>
<comment type="caution">
    <text evidence="4">The sequence shown here is derived from an EMBL/GenBank/DDBJ whole genome shotgun (WGS) entry which is preliminary data.</text>
</comment>
<dbReference type="SUPFAM" id="SSF81296">
    <property type="entry name" value="E set domains"/>
    <property type="match status" value="2"/>
</dbReference>
<dbReference type="Pfam" id="PF00339">
    <property type="entry name" value="Arrestin_N"/>
    <property type="match status" value="1"/>
</dbReference>
<name>A0ABR1D6F8_NECAM</name>
<reference evidence="4 5" key="1">
    <citation type="submission" date="2023-08" db="EMBL/GenBank/DDBJ databases">
        <title>A Necator americanus chromosomal reference genome.</title>
        <authorList>
            <person name="Ilik V."/>
            <person name="Petrzelkova K.J."/>
            <person name="Pardy F."/>
            <person name="Fuh T."/>
            <person name="Niatou-Singa F.S."/>
            <person name="Gouil Q."/>
            <person name="Baker L."/>
            <person name="Ritchie M.E."/>
            <person name="Jex A.R."/>
            <person name="Gazzola D."/>
            <person name="Li H."/>
            <person name="Toshio Fujiwara R."/>
            <person name="Zhan B."/>
            <person name="Aroian R.V."/>
            <person name="Pafco B."/>
            <person name="Schwarz E.M."/>
        </authorList>
    </citation>
    <scope>NUCLEOTIDE SEQUENCE [LARGE SCALE GENOMIC DNA]</scope>
    <source>
        <strain evidence="4 5">Aroian</strain>
        <tissue evidence="4">Whole animal</tissue>
    </source>
</reference>
<dbReference type="InterPro" id="IPR014756">
    <property type="entry name" value="Ig_E-set"/>
</dbReference>
<dbReference type="InterPro" id="IPR011021">
    <property type="entry name" value="Arrestin-like_N"/>
</dbReference>
<evidence type="ECO:0000259" key="3">
    <source>
        <dbReference type="SMART" id="SM01017"/>
    </source>
</evidence>
<sequence>MSLNVDILDGNRTFTPGDTVQGIVKVNAEHPVKAKSLRVFLKASAQTEWLVSVYGIDSVHGRSAKVLYTASVVYGHEEHSLWAPEEHEKKGTIPQGMHAYPFEFVLPTDCPPSFEGTCGSISCTITAEIERPWKTNKTSSVTLSVCPVFDLNLIAEAALAASALKFKKTGCMLFRHGKICIQMKLQRSGFVVGETLEAVAEINNNSKQPVVKLDLRLRRVDSYTAYRHRRASNNDMKRSNKRQEETTVAENTEHINIAPNEVETATVSLEIPETIPTFRTCSIIEVTYYVEVRAVCKGAINNSVACRHPVVIGTLPLTAKTADDEDRTASQSPKFCPSIPQLCRDTNIAATLPMSTHGQDARGS</sequence>
<organism evidence="4 5">
    <name type="scientific">Necator americanus</name>
    <name type="common">Human hookworm</name>
    <dbReference type="NCBI Taxonomy" id="51031"/>
    <lineage>
        <taxon>Eukaryota</taxon>
        <taxon>Metazoa</taxon>
        <taxon>Ecdysozoa</taxon>
        <taxon>Nematoda</taxon>
        <taxon>Chromadorea</taxon>
        <taxon>Rhabditida</taxon>
        <taxon>Rhabditina</taxon>
        <taxon>Rhabditomorpha</taxon>
        <taxon>Strongyloidea</taxon>
        <taxon>Ancylostomatidae</taxon>
        <taxon>Bunostominae</taxon>
        <taxon>Necator</taxon>
    </lineage>
</organism>
<dbReference type="InterPro" id="IPR011022">
    <property type="entry name" value="Arrestin_C-like"/>
</dbReference>
<evidence type="ECO:0000256" key="2">
    <source>
        <dbReference type="SAM" id="MobiDB-lite"/>
    </source>
</evidence>
<gene>
    <name evidence="4" type="primary">Necator_chrIII.g13044</name>
    <name evidence="4" type="ORF">RB195_012277</name>
</gene>
<comment type="similarity">
    <text evidence="1">Belongs to the arrestin family.</text>
</comment>